<dbReference type="OMA" id="PYCIWIP"/>
<keyword evidence="4" id="KW-1185">Reference proteome</keyword>
<dbReference type="EnsemblFungi" id="MAPG_09859T0">
    <property type="protein sequence ID" value="MAPG_09859T0"/>
    <property type="gene ID" value="MAPG_09859"/>
</dbReference>
<proteinExistence type="predicted"/>
<dbReference type="Proteomes" id="UP000011715">
    <property type="component" value="Unassembled WGS sequence"/>
</dbReference>
<reference evidence="3" key="5">
    <citation type="submission" date="2015-06" db="UniProtKB">
        <authorList>
            <consortium name="EnsemblFungi"/>
        </authorList>
    </citation>
    <scope>IDENTIFICATION</scope>
    <source>
        <strain evidence="3">ATCC 64411</strain>
    </source>
</reference>
<dbReference type="STRING" id="644358.A0A0C4EB18"/>
<reference evidence="3" key="4">
    <citation type="journal article" date="2015" name="G3 (Bethesda)">
        <title>Genome sequences of three phytopathogenic species of the Magnaporthaceae family of fungi.</title>
        <authorList>
            <person name="Okagaki L.H."/>
            <person name="Nunes C.C."/>
            <person name="Sailsbery J."/>
            <person name="Clay B."/>
            <person name="Brown D."/>
            <person name="John T."/>
            <person name="Oh Y."/>
            <person name="Young N."/>
            <person name="Fitzgerald M."/>
            <person name="Haas B.J."/>
            <person name="Zeng Q."/>
            <person name="Young S."/>
            <person name="Adiconis X."/>
            <person name="Fan L."/>
            <person name="Levin J.Z."/>
            <person name="Mitchell T.K."/>
            <person name="Okubara P.A."/>
            <person name="Farman M.L."/>
            <person name="Kohn L.M."/>
            <person name="Birren B."/>
            <person name="Ma L.-J."/>
            <person name="Dean R.A."/>
        </authorList>
    </citation>
    <scope>NUCLEOTIDE SEQUENCE</scope>
    <source>
        <strain evidence="3">ATCC 64411 / 73-15</strain>
    </source>
</reference>
<evidence type="ECO:0000313" key="3">
    <source>
        <dbReference type="EnsemblFungi" id="MAPG_09859T0"/>
    </source>
</evidence>
<evidence type="ECO:0000313" key="4">
    <source>
        <dbReference type="Proteomes" id="UP000011715"/>
    </source>
</evidence>
<dbReference type="VEuPathDB" id="FungiDB:MAPG_09859"/>
<dbReference type="AlphaFoldDB" id="A0A0C4EB18"/>
<reference evidence="2" key="2">
    <citation type="submission" date="2010-05" db="EMBL/GenBank/DDBJ databases">
        <title>The Genome Sequence of Magnaporthe poae strain ATCC 64411.</title>
        <authorList>
            <consortium name="The Broad Institute Genome Sequencing Platform"/>
            <consortium name="Broad Institute Genome Sequencing Center for Infectious Disease"/>
            <person name="Ma L.-J."/>
            <person name="Dead R."/>
            <person name="Young S."/>
            <person name="Zeng Q."/>
            <person name="Koehrsen M."/>
            <person name="Alvarado L."/>
            <person name="Berlin A."/>
            <person name="Chapman S.B."/>
            <person name="Chen Z."/>
            <person name="Freedman E."/>
            <person name="Gellesch M."/>
            <person name="Goldberg J."/>
            <person name="Griggs A."/>
            <person name="Gujja S."/>
            <person name="Heilman E.R."/>
            <person name="Heiman D."/>
            <person name="Hepburn T."/>
            <person name="Howarth C."/>
            <person name="Jen D."/>
            <person name="Larson L."/>
            <person name="Mehta T."/>
            <person name="Neiman D."/>
            <person name="Pearson M."/>
            <person name="Roberts A."/>
            <person name="Saif S."/>
            <person name="Shea T."/>
            <person name="Shenoy N."/>
            <person name="Sisk P."/>
            <person name="Stolte C."/>
            <person name="Sykes S."/>
            <person name="Walk T."/>
            <person name="White J."/>
            <person name="Yandava C."/>
            <person name="Haas B."/>
            <person name="Nusbaum C."/>
            <person name="Birren B."/>
        </authorList>
    </citation>
    <scope>NUCLEOTIDE SEQUENCE</scope>
    <source>
        <strain evidence="2">ATCC 64411</strain>
    </source>
</reference>
<organism evidence="3 4">
    <name type="scientific">Magnaporthiopsis poae (strain ATCC 64411 / 73-15)</name>
    <name type="common">Kentucky bluegrass fungus</name>
    <name type="synonym">Magnaporthe poae</name>
    <dbReference type="NCBI Taxonomy" id="644358"/>
    <lineage>
        <taxon>Eukaryota</taxon>
        <taxon>Fungi</taxon>
        <taxon>Dikarya</taxon>
        <taxon>Ascomycota</taxon>
        <taxon>Pezizomycotina</taxon>
        <taxon>Sordariomycetes</taxon>
        <taxon>Sordariomycetidae</taxon>
        <taxon>Magnaporthales</taxon>
        <taxon>Magnaporthaceae</taxon>
        <taxon>Magnaporthiopsis</taxon>
    </lineage>
</organism>
<gene>
    <name evidence="2" type="ORF">MAPG_09859</name>
</gene>
<dbReference type="EMBL" id="GL876977">
    <property type="protein sequence ID" value="KLU91338.1"/>
    <property type="molecule type" value="Genomic_DNA"/>
</dbReference>
<protein>
    <submittedName>
        <fullName evidence="2 3">Uncharacterized protein</fullName>
    </submittedName>
</protein>
<name>A0A0C4EB18_MAGP6</name>
<reference evidence="4" key="1">
    <citation type="submission" date="2010-05" db="EMBL/GenBank/DDBJ databases">
        <title>The genome sequence of Magnaporthe poae strain ATCC 64411.</title>
        <authorList>
            <person name="Ma L.-J."/>
            <person name="Dead R."/>
            <person name="Young S."/>
            <person name="Zeng Q."/>
            <person name="Koehrsen M."/>
            <person name="Alvarado L."/>
            <person name="Berlin A."/>
            <person name="Chapman S.B."/>
            <person name="Chen Z."/>
            <person name="Freedman E."/>
            <person name="Gellesch M."/>
            <person name="Goldberg J."/>
            <person name="Griggs A."/>
            <person name="Gujja S."/>
            <person name="Heilman E.R."/>
            <person name="Heiman D."/>
            <person name="Hepburn T."/>
            <person name="Howarth C."/>
            <person name="Jen D."/>
            <person name="Larson L."/>
            <person name="Mehta T."/>
            <person name="Neiman D."/>
            <person name="Pearson M."/>
            <person name="Roberts A."/>
            <person name="Saif S."/>
            <person name="Shea T."/>
            <person name="Shenoy N."/>
            <person name="Sisk P."/>
            <person name="Stolte C."/>
            <person name="Sykes S."/>
            <person name="Walk T."/>
            <person name="White J."/>
            <person name="Yandava C."/>
            <person name="Haas B."/>
            <person name="Nusbaum C."/>
            <person name="Birren B."/>
        </authorList>
    </citation>
    <scope>NUCLEOTIDE SEQUENCE [LARGE SCALE GENOMIC DNA]</scope>
    <source>
        <strain evidence="4">ATCC 64411 / 73-15</strain>
    </source>
</reference>
<reference evidence="2" key="3">
    <citation type="submission" date="2011-03" db="EMBL/GenBank/DDBJ databases">
        <title>Annotation of Magnaporthe poae ATCC 64411.</title>
        <authorList>
            <person name="Ma L.-J."/>
            <person name="Dead R."/>
            <person name="Young S.K."/>
            <person name="Zeng Q."/>
            <person name="Gargeya S."/>
            <person name="Fitzgerald M."/>
            <person name="Haas B."/>
            <person name="Abouelleil A."/>
            <person name="Alvarado L."/>
            <person name="Arachchi H.M."/>
            <person name="Berlin A."/>
            <person name="Brown A."/>
            <person name="Chapman S.B."/>
            <person name="Chen Z."/>
            <person name="Dunbar C."/>
            <person name="Freedman E."/>
            <person name="Gearin G."/>
            <person name="Gellesch M."/>
            <person name="Goldberg J."/>
            <person name="Griggs A."/>
            <person name="Gujja S."/>
            <person name="Heiman D."/>
            <person name="Howarth C."/>
            <person name="Larson L."/>
            <person name="Lui A."/>
            <person name="MacDonald P.J.P."/>
            <person name="Mehta T."/>
            <person name="Montmayeur A."/>
            <person name="Murphy C."/>
            <person name="Neiman D."/>
            <person name="Pearson M."/>
            <person name="Priest M."/>
            <person name="Roberts A."/>
            <person name="Saif S."/>
            <person name="Shea T."/>
            <person name="Shenoy N."/>
            <person name="Sisk P."/>
            <person name="Stolte C."/>
            <person name="Sykes S."/>
            <person name="Yandava C."/>
            <person name="Wortman J."/>
            <person name="Nusbaum C."/>
            <person name="Birren B."/>
        </authorList>
    </citation>
    <scope>NUCLEOTIDE SEQUENCE</scope>
    <source>
        <strain evidence="2">ATCC 64411</strain>
    </source>
</reference>
<dbReference type="OrthoDB" id="4360026at2759"/>
<accession>A0A0C4EB18</accession>
<evidence type="ECO:0000256" key="1">
    <source>
        <dbReference type="SAM" id="MobiDB-lite"/>
    </source>
</evidence>
<feature type="region of interest" description="Disordered" evidence="1">
    <location>
        <begin position="1"/>
        <end position="41"/>
    </location>
</feature>
<sequence>MDEPDMVATRPLRPPSPPAFRAEDLAGWGGTRRRGGEAEEDDCRSALRGERLPANMRDTLHFTLCKQLCVLKGIRHHPGFGSELRDAALTAGISVLVRALNARAIMSNQIPDMDDRAHVPYCIWYPDVASEETYRALARRYPHMRYQVGRACAVAGYVALYKELDLLPDVSIAEEARDNLARNDGRSQPIFDSIVAQPVRWTIMNDYTRTIREDDPVPAQYGLNGDTAVWSTLGFSRGFLRQSWLDHVDIDTQELSPGWNFLGHALAPHYFNITEDWSIGEVTTRSFNGRSPHQYASAGEELTLLPNNDAMASFLWNPLPRDLPAGNKDVLVLMAAYHGDIDRYTRLRRPVPVSDNEACCIRRGIHHNTGFARWVFQDQPGNDIKPYIRAIHARFIMSNDLSRISADQPPDDQLPWQIWYPTQAAAETYVELARRRPSMRPAVARALIVADYQNEWDDKMDWDFKFTDEMFEQARASPNPHYQADLYARSGEDFPNNPAHTAYIFPVCKNITTFEACIDLQLQSTLSTASVLAMCYHEPEANPGIYNGYGGEEVHADNVELYIATRDELRPPNDGKGDVDLQHLWEEQIRGGFSEEEKESLVDYRGPGRWFWHRRR</sequence>
<dbReference type="eggNOG" id="ENOG502SIC9">
    <property type="taxonomic scope" value="Eukaryota"/>
</dbReference>
<dbReference type="EMBL" id="ADBL01002527">
    <property type="status" value="NOT_ANNOTATED_CDS"/>
    <property type="molecule type" value="Genomic_DNA"/>
</dbReference>
<evidence type="ECO:0000313" key="2">
    <source>
        <dbReference type="EMBL" id="KLU91338.1"/>
    </source>
</evidence>